<evidence type="ECO:0000313" key="1">
    <source>
        <dbReference type="EMBL" id="TKA70497.1"/>
    </source>
</evidence>
<proteinExistence type="predicted"/>
<reference evidence="1 2" key="1">
    <citation type="submission" date="2017-03" db="EMBL/GenBank/DDBJ databases">
        <title>Genomes of endolithic fungi from Antarctica.</title>
        <authorList>
            <person name="Coleine C."/>
            <person name="Masonjones S."/>
            <person name="Stajich J.E."/>
        </authorList>
    </citation>
    <scope>NUCLEOTIDE SEQUENCE [LARGE SCALE GENOMIC DNA]</scope>
    <source>
        <strain evidence="1 2">CCFEE 5187</strain>
    </source>
</reference>
<keyword evidence="2" id="KW-1185">Reference proteome</keyword>
<organism evidence="1 2">
    <name type="scientific">Cryomyces minteri</name>
    <dbReference type="NCBI Taxonomy" id="331657"/>
    <lineage>
        <taxon>Eukaryota</taxon>
        <taxon>Fungi</taxon>
        <taxon>Dikarya</taxon>
        <taxon>Ascomycota</taxon>
        <taxon>Pezizomycotina</taxon>
        <taxon>Dothideomycetes</taxon>
        <taxon>Dothideomycetes incertae sedis</taxon>
        <taxon>Cryomyces</taxon>
    </lineage>
</organism>
<protein>
    <submittedName>
        <fullName evidence="1">Uncharacterized protein</fullName>
    </submittedName>
</protein>
<evidence type="ECO:0000313" key="2">
    <source>
        <dbReference type="Proteomes" id="UP000308768"/>
    </source>
</evidence>
<gene>
    <name evidence="1" type="ORF">B0A49_03833</name>
</gene>
<sequence>MLPLKRNNCQIRHRTRVVARRPPLCQALDRRVKLGVVLHAGWPLPAAHGLIDTEKAPTPLLSTAVQTLATPACCRESQYGSPPWPLLADALRLRLRLKVKVKVKLKLKLKLKVKVKLKLKLITSPRQLS</sequence>
<accession>A0A4U0X494</accession>
<dbReference type="Proteomes" id="UP000308768">
    <property type="component" value="Unassembled WGS sequence"/>
</dbReference>
<dbReference type="AlphaFoldDB" id="A0A4U0X494"/>
<dbReference type="EMBL" id="NAJN01000639">
    <property type="protein sequence ID" value="TKA70497.1"/>
    <property type="molecule type" value="Genomic_DNA"/>
</dbReference>
<comment type="caution">
    <text evidence="1">The sequence shown here is derived from an EMBL/GenBank/DDBJ whole genome shotgun (WGS) entry which is preliminary data.</text>
</comment>
<name>A0A4U0X494_9PEZI</name>